<dbReference type="OrthoDB" id="1934060at2"/>
<reference evidence="2 3" key="1">
    <citation type="submission" date="2018-03" db="EMBL/GenBank/DDBJ databases">
        <title>Genome sequence of Clostridium liquoris DSM 100320.</title>
        <authorList>
            <person name="Poehlein A."/>
            <person name="Daniel R."/>
        </authorList>
    </citation>
    <scope>NUCLEOTIDE SEQUENCE [LARGE SCALE GENOMIC DNA]</scope>
    <source>
        <strain evidence="2 3">DSM 100320</strain>
    </source>
</reference>
<comment type="caution">
    <text evidence="2">The sequence shown here is derived from an EMBL/GenBank/DDBJ whole genome shotgun (WGS) entry which is preliminary data.</text>
</comment>
<feature type="transmembrane region" description="Helical" evidence="1">
    <location>
        <begin position="70"/>
        <end position="91"/>
    </location>
</feature>
<feature type="transmembrane region" description="Helical" evidence="1">
    <location>
        <begin position="20"/>
        <end position="39"/>
    </location>
</feature>
<feature type="transmembrane region" description="Helical" evidence="1">
    <location>
        <begin position="97"/>
        <end position="120"/>
    </location>
</feature>
<proteinExistence type="predicted"/>
<protein>
    <recommendedName>
        <fullName evidence="4">DUF3784 domain-containing protein</fullName>
    </recommendedName>
</protein>
<keyword evidence="1" id="KW-1133">Transmembrane helix</keyword>
<dbReference type="AlphaFoldDB" id="A0A2T0B4N9"/>
<keyword evidence="3" id="KW-1185">Reference proteome</keyword>
<accession>A0A2T0B4N9</accession>
<evidence type="ECO:0000313" key="3">
    <source>
        <dbReference type="Proteomes" id="UP000239706"/>
    </source>
</evidence>
<sequence>MNFYYMFIIQGDGMYLTKNSLSYFFLCIGIIAIIFYAYFKFITIKTSPNGNDKDKIVGEMKDIESWRYRNIVMGYLSLFWGIISILAFIFLKFYYKAGLLSILLPFIYFALIVISIVLFLPKKKITG</sequence>
<keyword evidence="1" id="KW-0472">Membrane</keyword>
<gene>
    <name evidence="2" type="ORF">CLLI_12850</name>
</gene>
<evidence type="ECO:0000313" key="2">
    <source>
        <dbReference type="EMBL" id="PRR78854.1"/>
    </source>
</evidence>
<dbReference type="EMBL" id="PVXO01000035">
    <property type="protein sequence ID" value="PRR78854.1"/>
    <property type="molecule type" value="Genomic_DNA"/>
</dbReference>
<name>A0A2T0B4N9_9CLOT</name>
<organism evidence="2 3">
    <name type="scientific">Clostridium liquoris</name>
    <dbReference type="NCBI Taxonomy" id="1289519"/>
    <lineage>
        <taxon>Bacteria</taxon>
        <taxon>Bacillati</taxon>
        <taxon>Bacillota</taxon>
        <taxon>Clostridia</taxon>
        <taxon>Eubacteriales</taxon>
        <taxon>Clostridiaceae</taxon>
        <taxon>Clostridium</taxon>
    </lineage>
</organism>
<keyword evidence="1" id="KW-0812">Transmembrane</keyword>
<dbReference type="Proteomes" id="UP000239706">
    <property type="component" value="Unassembled WGS sequence"/>
</dbReference>
<dbReference type="RefSeq" id="WP_106063405.1">
    <property type="nucleotide sequence ID" value="NZ_PVXO01000035.1"/>
</dbReference>
<evidence type="ECO:0008006" key="4">
    <source>
        <dbReference type="Google" id="ProtNLM"/>
    </source>
</evidence>
<evidence type="ECO:0000256" key="1">
    <source>
        <dbReference type="SAM" id="Phobius"/>
    </source>
</evidence>